<dbReference type="GO" id="GO:0003700">
    <property type="term" value="F:DNA-binding transcription factor activity"/>
    <property type="evidence" value="ECO:0007669"/>
    <property type="project" value="InterPro"/>
</dbReference>
<comment type="caution">
    <text evidence="6">The sequence shown here is derived from an EMBL/GenBank/DDBJ whole genome shotgun (WGS) entry which is preliminary data.</text>
</comment>
<protein>
    <submittedName>
        <fullName evidence="6">HTH-type transcriptional activator IlvY</fullName>
    </submittedName>
</protein>
<feature type="domain" description="HTH lysR-type" evidence="5">
    <location>
        <begin position="3"/>
        <end position="60"/>
    </location>
</feature>
<dbReference type="Pfam" id="PF00126">
    <property type="entry name" value="HTH_1"/>
    <property type="match status" value="1"/>
</dbReference>
<reference evidence="6" key="1">
    <citation type="submission" date="2019-10" db="EMBL/GenBank/DDBJ databases">
        <title>Nonomuraea sp. nov., isolated from Phyllanthus amarus.</title>
        <authorList>
            <person name="Klykleung N."/>
            <person name="Tanasupawat S."/>
        </authorList>
    </citation>
    <scope>NUCLEOTIDE SEQUENCE [LARGE SCALE GENOMIC DNA]</scope>
    <source>
        <strain evidence="6">3MP-10</strain>
    </source>
</reference>
<dbReference type="InterPro" id="IPR000847">
    <property type="entry name" value="LysR_HTH_N"/>
</dbReference>
<dbReference type="OrthoDB" id="3636008at2"/>
<accession>A0A5N6AJJ4</accession>
<evidence type="ECO:0000313" key="6">
    <source>
        <dbReference type="EMBL" id="KAB8167869.1"/>
    </source>
</evidence>
<dbReference type="InterPro" id="IPR036388">
    <property type="entry name" value="WH-like_DNA-bd_sf"/>
</dbReference>
<dbReference type="Gene3D" id="1.10.10.10">
    <property type="entry name" value="Winged helix-like DNA-binding domain superfamily/Winged helix DNA-binding domain"/>
    <property type="match status" value="1"/>
</dbReference>
<comment type="similarity">
    <text evidence="1">Belongs to the LysR transcriptional regulatory family.</text>
</comment>
<evidence type="ECO:0000259" key="5">
    <source>
        <dbReference type="PROSITE" id="PS50931"/>
    </source>
</evidence>
<keyword evidence="4" id="KW-0804">Transcription</keyword>
<dbReference type="Proteomes" id="UP000314251">
    <property type="component" value="Unassembled WGS sequence"/>
</dbReference>
<evidence type="ECO:0000313" key="7">
    <source>
        <dbReference type="Proteomes" id="UP000314251"/>
    </source>
</evidence>
<dbReference type="PANTHER" id="PTHR30126">
    <property type="entry name" value="HTH-TYPE TRANSCRIPTIONAL REGULATOR"/>
    <property type="match status" value="1"/>
</dbReference>
<dbReference type="PANTHER" id="PTHR30126:SF81">
    <property type="entry name" value="HTH-TYPE TRANSCRIPTIONAL REGULATOR ILVY"/>
    <property type="match status" value="1"/>
</dbReference>
<organism evidence="6 7">
    <name type="scientific">Streptomyces mimosae</name>
    <dbReference type="NCBI Taxonomy" id="2586635"/>
    <lineage>
        <taxon>Bacteria</taxon>
        <taxon>Bacillati</taxon>
        <taxon>Actinomycetota</taxon>
        <taxon>Actinomycetes</taxon>
        <taxon>Kitasatosporales</taxon>
        <taxon>Streptomycetaceae</taxon>
        <taxon>Streptomyces</taxon>
    </lineage>
</organism>
<evidence type="ECO:0000256" key="4">
    <source>
        <dbReference type="ARBA" id="ARBA00023163"/>
    </source>
</evidence>
<evidence type="ECO:0000256" key="2">
    <source>
        <dbReference type="ARBA" id="ARBA00023015"/>
    </source>
</evidence>
<keyword evidence="3" id="KW-0238">DNA-binding</keyword>
<dbReference type="InterPro" id="IPR036390">
    <property type="entry name" value="WH_DNA-bd_sf"/>
</dbReference>
<dbReference type="InterPro" id="IPR005119">
    <property type="entry name" value="LysR_subst-bd"/>
</dbReference>
<dbReference type="PROSITE" id="PS50931">
    <property type="entry name" value="HTH_LYSR"/>
    <property type="match status" value="1"/>
</dbReference>
<dbReference type="Gene3D" id="3.40.190.10">
    <property type="entry name" value="Periplasmic binding protein-like II"/>
    <property type="match status" value="2"/>
</dbReference>
<sequence length="290" mass="31299">MLDDERALRLFLHLANSLNFGRTSLDCHVSPATLTRTVQRLEARVGHRLLDRGPHGVALTAEGQRFRDYARRAVALWHDYRNEDPEPAHLTGRLALFATVTACQALLPGLLGPFRAAHPRVALDLRTGDAAAALARLDEGEVDVAVAGVPARLPGALVSRTVASTELVFVTARDRPDPELRGPFVLPQRGLVREAADRWFRAAGRAPEVTAQPDGHEALLTLVALGCGTGVVPRLVLETSTTGERLTVVPAEPAPPLFPIGLCVRRADLRRPLVAALWGLTEPEAVRGGR</sequence>
<dbReference type="EMBL" id="VDLY02000004">
    <property type="protein sequence ID" value="KAB8167869.1"/>
    <property type="molecule type" value="Genomic_DNA"/>
</dbReference>
<dbReference type="RefSeq" id="WP_139666883.1">
    <property type="nucleotide sequence ID" value="NZ_VDLY02000004.1"/>
</dbReference>
<dbReference type="AlphaFoldDB" id="A0A5N6AJJ4"/>
<gene>
    <name evidence="6" type="primary">ilvY</name>
    <name evidence="6" type="ORF">FH607_007780</name>
</gene>
<dbReference type="Pfam" id="PF03466">
    <property type="entry name" value="LysR_substrate"/>
    <property type="match status" value="1"/>
</dbReference>
<dbReference type="NCBIfam" id="NF008722">
    <property type="entry name" value="PRK11716.1"/>
    <property type="match status" value="1"/>
</dbReference>
<keyword evidence="2" id="KW-0805">Transcription regulation</keyword>
<dbReference type="SUPFAM" id="SSF46785">
    <property type="entry name" value="Winged helix' DNA-binding domain"/>
    <property type="match status" value="1"/>
</dbReference>
<evidence type="ECO:0000256" key="3">
    <source>
        <dbReference type="ARBA" id="ARBA00023125"/>
    </source>
</evidence>
<proteinExistence type="inferred from homology"/>
<name>A0A5N6AJJ4_9ACTN</name>
<dbReference type="GO" id="GO:0000976">
    <property type="term" value="F:transcription cis-regulatory region binding"/>
    <property type="evidence" value="ECO:0007669"/>
    <property type="project" value="TreeGrafter"/>
</dbReference>
<keyword evidence="7" id="KW-1185">Reference proteome</keyword>
<evidence type="ECO:0000256" key="1">
    <source>
        <dbReference type="ARBA" id="ARBA00009437"/>
    </source>
</evidence>
<dbReference type="SUPFAM" id="SSF53850">
    <property type="entry name" value="Periplasmic binding protein-like II"/>
    <property type="match status" value="1"/>
</dbReference>